<dbReference type="EMBL" id="HBUE01071111">
    <property type="protein sequence ID" value="CAG6472689.1"/>
    <property type="molecule type" value="Transcribed_RNA"/>
</dbReference>
<reference evidence="1" key="1">
    <citation type="submission" date="2021-05" db="EMBL/GenBank/DDBJ databases">
        <authorList>
            <person name="Alioto T."/>
            <person name="Alioto T."/>
            <person name="Gomez Garrido J."/>
        </authorList>
    </citation>
    <scope>NUCLEOTIDE SEQUENCE</scope>
</reference>
<accession>A0A8D8L293</accession>
<evidence type="ECO:0000313" key="1">
    <source>
        <dbReference type="EMBL" id="CAG6598157.1"/>
    </source>
</evidence>
<protein>
    <submittedName>
        <fullName evidence="1">(northern house mosquito) hypothetical protein</fullName>
    </submittedName>
</protein>
<dbReference type="EMBL" id="HBUE01340474">
    <property type="protein sequence ID" value="CAG6598157.1"/>
    <property type="molecule type" value="Transcribed_RNA"/>
</dbReference>
<dbReference type="EMBL" id="HBUE01340473">
    <property type="protein sequence ID" value="CAG6598155.1"/>
    <property type="molecule type" value="Transcribed_RNA"/>
</dbReference>
<dbReference type="EMBL" id="HBUE01233614">
    <property type="protein sequence ID" value="CAG6545994.1"/>
    <property type="molecule type" value="Transcribed_RNA"/>
</dbReference>
<dbReference type="EMBL" id="HBUE01233613">
    <property type="protein sequence ID" value="CAG6545992.1"/>
    <property type="molecule type" value="Transcribed_RNA"/>
</dbReference>
<proteinExistence type="predicted"/>
<organism evidence="1">
    <name type="scientific">Culex pipiens</name>
    <name type="common">House mosquito</name>
    <dbReference type="NCBI Taxonomy" id="7175"/>
    <lineage>
        <taxon>Eukaryota</taxon>
        <taxon>Metazoa</taxon>
        <taxon>Ecdysozoa</taxon>
        <taxon>Arthropoda</taxon>
        <taxon>Hexapoda</taxon>
        <taxon>Insecta</taxon>
        <taxon>Pterygota</taxon>
        <taxon>Neoptera</taxon>
        <taxon>Endopterygota</taxon>
        <taxon>Diptera</taxon>
        <taxon>Nematocera</taxon>
        <taxon>Culicoidea</taxon>
        <taxon>Culicidae</taxon>
        <taxon>Culicinae</taxon>
        <taxon>Culicini</taxon>
        <taxon>Culex</taxon>
        <taxon>Culex</taxon>
    </lineage>
</organism>
<dbReference type="AlphaFoldDB" id="A0A8D8L293"/>
<sequence length="100" mass="10902">MAGASLQVHDDVVVPVGAPHHNEVRALDAKVGLFAALWRVQFGVVYLSADCGDHRRECESVVAVQVVVRYNEFSRLFSVLCDDGTSVAKSSWTVPAADRF</sequence>
<name>A0A8D8L293_CULPI</name>